<sequence length="488" mass="56577">MKIKNWLMISYLLVMLLPIAAIYLLYISLSAYDQEQDLMEYLTFQNAVTNLESELKDVSLYKVQSDENYQHLRSLADDNLKIDLYRYDGVQLFSTITTPGESHFLNWNREKLFQNLNEYQKKARTYSLKKPVFDDASQLVGLYEITLGRKAWVETSNQRTTVMFILLGIFFVALYSVVMLSINRKLNRPLNQLQRHMKAFAAGKEMDQKLVQSKDEIGVVITHFEQMKAQIVETRDALAKQQQEKEYMVASLSHDLKTPLTVIRTYAEALEDQHLSKEEREEYQTILNGKLDHMKQMIDDLSIFTALQSADNMLHIVQVNGDEFFEMLFSGYEEPCLKKGIALTTELNIRNSYMLDPKQMIRLVDNLMDNSIRYTPNHNRIWLAAISSRETLPDWVFPEFVDDVNAWREDGTVMLIQNEGRGIKHSQLEKIFQPFYQDDVSRGKGATSGLGLSIAKIIMEKHDGKITIWSTENKGTLIACWIKERGRS</sequence>
<dbReference type="CDD" id="cd00082">
    <property type="entry name" value="HisKA"/>
    <property type="match status" value="1"/>
</dbReference>
<gene>
    <name evidence="17" type="ORF">J2Z64_004226</name>
</gene>
<evidence type="ECO:0000256" key="2">
    <source>
        <dbReference type="ARBA" id="ARBA00004651"/>
    </source>
</evidence>
<dbReference type="AlphaFoldDB" id="A0A9X0Z221"/>
<dbReference type="EC" id="2.7.13.3" evidence="3"/>
<feature type="transmembrane region" description="Helical" evidence="14">
    <location>
        <begin position="12"/>
        <end position="32"/>
    </location>
</feature>
<keyword evidence="6" id="KW-0808">Transferase</keyword>
<keyword evidence="7 14" id="KW-0812">Transmembrane</keyword>
<evidence type="ECO:0000256" key="13">
    <source>
        <dbReference type="ARBA" id="ARBA00023136"/>
    </source>
</evidence>
<dbReference type="Gene3D" id="3.30.565.10">
    <property type="entry name" value="Histidine kinase-like ATPase, C-terminal domain"/>
    <property type="match status" value="1"/>
</dbReference>
<dbReference type="InterPro" id="IPR003594">
    <property type="entry name" value="HATPase_dom"/>
</dbReference>
<dbReference type="GO" id="GO:0005886">
    <property type="term" value="C:plasma membrane"/>
    <property type="evidence" value="ECO:0007669"/>
    <property type="project" value="UniProtKB-SubCell"/>
</dbReference>
<proteinExistence type="predicted"/>
<dbReference type="InterPro" id="IPR003660">
    <property type="entry name" value="HAMP_dom"/>
</dbReference>
<keyword evidence="10" id="KW-0067">ATP-binding</keyword>
<evidence type="ECO:0000256" key="10">
    <source>
        <dbReference type="ARBA" id="ARBA00022840"/>
    </source>
</evidence>
<evidence type="ECO:0000256" key="7">
    <source>
        <dbReference type="ARBA" id="ARBA00022692"/>
    </source>
</evidence>
<dbReference type="Pfam" id="PF00672">
    <property type="entry name" value="HAMP"/>
    <property type="match status" value="1"/>
</dbReference>
<feature type="domain" description="HAMP" evidence="16">
    <location>
        <begin position="184"/>
        <end position="236"/>
    </location>
</feature>
<dbReference type="OrthoDB" id="335833at2"/>
<keyword evidence="8" id="KW-0547">Nucleotide-binding</keyword>
<name>A0A9X0Z221_9BACI</name>
<dbReference type="SMART" id="SM00387">
    <property type="entry name" value="HATPase_c"/>
    <property type="match status" value="1"/>
</dbReference>
<dbReference type="EMBL" id="JAGGMB010000023">
    <property type="protein sequence ID" value="MBP2079919.1"/>
    <property type="molecule type" value="Genomic_DNA"/>
</dbReference>
<comment type="caution">
    <text evidence="17">The sequence shown here is derived from an EMBL/GenBank/DDBJ whole genome shotgun (WGS) entry which is preliminary data.</text>
</comment>
<feature type="domain" description="Histidine kinase" evidence="15">
    <location>
        <begin position="251"/>
        <end position="486"/>
    </location>
</feature>
<evidence type="ECO:0000256" key="6">
    <source>
        <dbReference type="ARBA" id="ARBA00022679"/>
    </source>
</evidence>
<evidence type="ECO:0000259" key="15">
    <source>
        <dbReference type="PROSITE" id="PS50109"/>
    </source>
</evidence>
<protein>
    <recommendedName>
        <fullName evidence="3">histidine kinase</fullName>
        <ecNumber evidence="3">2.7.13.3</ecNumber>
    </recommendedName>
</protein>
<evidence type="ECO:0000256" key="11">
    <source>
        <dbReference type="ARBA" id="ARBA00022989"/>
    </source>
</evidence>
<evidence type="ECO:0000259" key="16">
    <source>
        <dbReference type="PROSITE" id="PS50885"/>
    </source>
</evidence>
<keyword evidence="9 17" id="KW-0418">Kinase</keyword>
<dbReference type="Pfam" id="PF02518">
    <property type="entry name" value="HATPase_c"/>
    <property type="match status" value="1"/>
</dbReference>
<dbReference type="InterPro" id="IPR003661">
    <property type="entry name" value="HisK_dim/P_dom"/>
</dbReference>
<dbReference type="PANTHER" id="PTHR45528:SF1">
    <property type="entry name" value="SENSOR HISTIDINE KINASE CPXA"/>
    <property type="match status" value="1"/>
</dbReference>
<dbReference type="InterPro" id="IPR036097">
    <property type="entry name" value="HisK_dim/P_sf"/>
</dbReference>
<evidence type="ECO:0000256" key="5">
    <source>
        <dbReference type="ARBA" id="ARBA00022553"/>
    </source>
</evidence>
<dbReference type="InterPro" id="IPR050398">
    <property type="entry name" value="HssS/ArlS-like"/>
</dbReference>
<keyword evidence="18" id="KW-1185">Reference proteome</keyword>
<dbReference type="Gene3D" id="1.10.287.130">
    <property type="match status" value="1"/>
</dbReference>
<evidence type="ECO:0000256" key="8">
    <source>
        <dbReference type="ARBA" id="ARBA00022741"/>
    </source>
</evidence>
<dbReference type="PRINTS" id="PR00344">
    <property type="entry name" value="BCTRLSENSOR"/>
</dbReference>
<dbReference type="Proteomes" id="UP001138793">
    <property type="component" value="Unassembled WGS sequence"/>
</dbReference>
<keyword evidence="13 14" id="KW-0472">Membrane</keyword>
<organism evidence="17 18">
    <name type="scientific">Oceanobacillus polygoni</name>
    <dbReference type="NCBI Taxonomy" id="1235259"/>
    <lineage>
        <taxon>Bacteria</taxon>
        <taxon>Bacillati</taxon>
        <taxon>Bacillota</taxon>
        <taxon>Bacilli</taxon>
        <taxon>Bacillales</taxon>
        <taxon>Bacillaceae</taxon>
        <taxon>Oceanobacillus</taxon>
    </lineage>
</organism>
<dbReference type="PANTHER" id="PTHR45528">
    <property type="entry name" value="SENSOR HISTIDINE KINASE CPXA"/>
    <property type="match status" value="1"/>
</dbReference>
<keyword evidence="4" id="KW-1003">Cell membrane</keyword>
<evidence type="ECO:0000313" key="18">
    <source>
        <dbReference type="Proteomes" id="UP001138793"/>
    </source>
</evidence>
<dbReference type="SMART" id="SM00304">
    <property type="entry name" value="HAMP"/>
    <property type="match status" value="1"/>
</dbReference>
<dbReference type="Pfam" id="PF00512">
    <property type="entry name" value="HisKA"/>
    <property type="match status" value="1"/>
</dbReference>
<evidence type="ECO:0000256" key="4">
    <source>
        <dbReference type="ARBA" id="ARBA00022475"/>
    </source>
</evidence>
<comment type="subcellular location">
    <subcellularLocation>
        <location evidence="2">Cell membrane</location>
        <topology evidence="2">Multi-pass membrane protein</topology>
    </subcellularLocation>
</comment>
<dbReference type="CDD" id="cd06225">
    <property type="entry name" value="HAMP"/>
    <property type="match status" value="1"/>
</dbReference>
<evidence type="ECO:0000256" key="3">
    <source>
        <dbReference type="ARBA" id="ARBA00012438"/>
    </source>
</evidence>
<keyword evidence="5" id="KW-0597">Phosphoprotein</keyword>
<dbReference type="InterPro" id="IPR036890">
    <property type="entry name" value="HATPase_C_sf"/>
</dbReference>
<dbReference type="SUPFAM" id="SSF55874">
    <property type="entry name" value="ATPase domain of HSP90 chaperone/DNA topoisomerase II/histidine kinase"/>
    <property type="match status" value="1"/>
</dbReference>
<evidence type="ECO:0000256" key="14">
    <source>
        <dbReference type="SAM" id="Phobius"/>
    </source>
</evidence>
<dbReference type="PROSITE" id="PS50109">
    <property type="entry name" value="HIS_KIN"/>
    <property type="match status" value="1"/>
</dbReference>
<dbReference type="SUPFAM" id="SSF158472">
    <property type="entry name" value="HAMP domain-like"/>
    <property type="match status" value="1"/>
</dbReference>
<dbReference type="PROSITE" id="PS50885">
    <property type="entry name" value="HAMP"/>
    <property type="match status" value="1"/>
</dbReference>
<evidence type="ECO:0000313" key="17">
    <source>
        <dbReference type="EMBL" id="MBP2079919.1"/>
    </source>
</evidence>
<dbReference type="RefSeq" id="WP_149473499.1">
    <property type="nucleotide sequence ID" value="NZ_JAGGMB010000023.1"/>
</dbReference>
<evidence type="ECO:0000256" key="1">
    <source>
        <dbReference type="ARBA" id="ARBA00000085"/>
    </source>
</evidence>
<keyword evidence="12" id="KW-0902">Two-component regulatory system</keyword>
<dbReference type="GO" id="GO:0000155">
    <property type="term" value="F:phosphorelay sensor kinase activity"/>
    <property type="evidence" value="ECO:0007669"/>
    <property type="project" value="InterPro"/>
</dbReference>
<dbReference type="InterPro" id="IPR004358">
    <property type="entry name" value="Sig_transdc_His_kin-like_C"/>
</dbReference>
<evidence type="ECO:0000256" key="12">
    <source>
        <dbReference type="ARBA" id="ARBA00023012"/>
    </source>
</evidence>
<keyword evidence="11 14" id="KW-1133">Transmembrane helix</keyword>
<dbReference type="GO" id="GO:0005524">
    <property type="term" value="F:ATP binding"/>
    <property type="evidence" value="ECO:0007669"/>
    <property type="project" value="UniProtKB-KW"/>
</dbReference>
<dbReference type="InterPro" id="IPR005467">
    <property type="entry name" value="His_kinase_dom"/>
</dbReference>
<reference evidence="17" key="1">
    <citation type="submission" date="2021-03" db="EMBL/GenBank/DDBJ databases">
        <title>Genomic Encyclopedia of Type Strains, Phase IV (KMG-IV): sequencing the most valuable type-strain genomes for metagenomic binning, comparative biology and taxonomic classification.</title>
        <authorList>
            <person name="Goeker M."/>
        </authorList>
    </citation>
    <scope>NUCLEOTIDE SEQUENCE</scope>
    <source>
        <strain evidence="17">DSM 107338</strain>
    </source>
</reference>
<accession>A0A9X0Z221</accession>
<comment type="catalytic activity">
    <reaction evidence="1">
        <text>ATP + protein L-histidine = ADP + protein N-phospho-L-histidine.</text>
        <dbReference type="EC" id="2.7.13.3"/>
    </reaction>
</comment>
<dbReference type="Gene3D" id="6.10.340.10">
    <property type="match status" value="1"/>
</dbReference>
<dbReference type="SUPFAM" id="SSF47384">
    <property type="entry name" value="Homodimeric domain of signal transducing histidine kinase"/>
    <property type="match status" value="1"/>
</dbReference>
<evidence type="ECO:0000256" key="9">
    <source>
        <dbReference type="ARBA" id="ARBA00022777"/>
    </source>
</evidence>
<feature type="transmembrane region" description="Helical" evidence="14">
    <location>
        <begin position="162"/>
        <end position="182"/>
    </location>
</feature>
<dbReference type="SMART" id="SM00388">
    <property type="entry name" value="HisKA"/>
    <property type="match status" value="1"/>
</dbReference>